<dbReference type="InterPro" id="IPR000715">
    <property type="entry name" value="Glycosyl_transferase_4"/>
</dbReference>
<comment type="caution">
    <text evidence="9">The sequence shown here is derived from an EMBL/GenBank/DDBJ whole genome shotgun (WGS) entry which is preliminary data.</text>
</comment>
<sequence>MNMNTWLILLTTVLFGIITTPLVIKFAVKFGFIDKPNERKVHTRIIPRLGGLAIYGSFVLGITLSYFCTDIFAGRENLFFSLVIGGTIIAITGIVDDKLELSPMKKFIGQVLAATTVIVFNIKVVGISNPFSDDFIQLGILAVPITLFWIIGITNAINLVDGLDGLAGGISGIAALSISIIAFLAGQTQTGIIALLLVASLVGFLIFNFHPAKIFMGDVGSMFLGFILSVLTVQELKQITLLGVMVPILLLAIPILDTLYAMIRRKYNHKPLFAPDKHHLHHRLLKRGFSQRKAVLIIYSISLSFATLGILIPFLTTWAIITIFVLLLVIFQYIYNS</sequence>
<evidence type="ECO:0000256" key="3">
    <source>
        <dbReference type="ARBA" id="ARBA00022679"/>
    </source>
</evidence>
<feature type="transmembrane region" description="Helical" evidence="8">
    <location>
        <begin position="318"/>
        <end position="335"/>
    </location>
</feature>
<comment type="cofactor">
    <cofactor evidence="7">
        <name>Mg(2+)</name>
        <dbReference type="ChEBI" id="CHEBI:18420"/>
    </cofactor>
</comment>
<keyword evidence="7" id="KW-0460">Magnesium</keyword>
<reference evidence="9 10" key="1">
    <citation type="submission" date="2017-09" db="EMBL/GenBank/DDBJ databases">
        <title>Large-scale bioinformatics analysis of Bacillus genomes uncovers conserved roles of natural products in bacterial physiology.</title>
        <authorList>
            <consortium name="Agbiome Team Llc"/>
            <person name="Bleich R.M."/>
            <person name="Grubbs K.J."/>
            <person name="Santa Maria K.C."/>
            <person name="Allen S.E."/>
            <person name="Farag S."/>
            <person name="Shank E.A."/>
            <person name="Bowers A."/>
        </authorList>
    </citation>
    <scope>NUCLEOTIDE SEQUENCE [LARGE SCALE GENOMIC DNA]</scope>
    <source>
        <strain evidence="9 10">AFS092789</strain>
    </source>
</reference>
<dbReference type="EMBL" id="NVMX01000064">
    <property type="protein sequence ID" value="PDZ95172.1"/>
    <property type="molecule type" value="Genomic_DNA"/>
</dbReference>
<feature type="transmembrane region" description="Helical" evidence="8">
    <location>
        <begin position="107"/>
        <end position="129"/>
    </location>
</feature>
<dbReference type="GO" id="GO:0009103">
    <property type="term" value="P:lipopolysaccharide biosynthetic process"/>
    <property type="evidence" value="ECO:0007669"/>
    <property type="project" value="TreeGrafter"/>
</dbReference>
<evidence type="ECO:0000256" key="2">
    <source>
        <dbReference type="ARBA" id="ARBA00022475"/>
    </source>
</evidence>
<dbReference type="GO" id="GO:0005886">
    <property type="term" value="C:plasma membrane"/>
    <property type="evidence" value="ECO:0007669"/>
    <property type="project" value="UniProtKB-SubCell"/>
</dbReference>
<accession>A0A9X6SU60</accession>
<dbReference type="GO" id="GO:0046872">
    <property type="term" value="F:metal ion binding"/>
    <property type="evidence" value="ECO:0007669"/>
    <property type="project" value="UniProtKB-KW"/>
</dbReference>
<feature type="transmembrane region" description="Helical" evidence="8">
    <location>
        <begin position="214"/>
        <end position="233"/>
    </location>
</feature>
<evidence type="ECO:0000256" key="7">
    <source>
        <dbReference type="PIRSR" id="PIRSR600715-1"/>
    </source>
</evidence>
<dbReference type="AlphaFoldDB" id="A0A9X6SU60"/>
<evidence type="ECO:0000256" key="4">
    <source>
        <dbReference type="ARBA" id="ARBA00022692"/>
    </source>
</evidence>
<keyword evidence="5 8" id="KW-1133">Transmembrane helix</keyword>
<feature type="transmembrane region" description="Helical" evidence="8">
    <location>
        <begin position="135"/>
        <end position="154"/>
    </location>
</feature>
<keyword evidence="6 8" id="KW-0472">Membrane</keyword>
<keyword evidence="2" id="KW-1003">Cell membrane</keyword>
<evidence type="ECO:0000256" key="6">
    <source>
        <dbReference type="ARBA" id="ARBA00023136"/>
    </source>
</evidence>
<feature type="transmembrane region" description="Helical" evidence="8">
    <location>
        <begin position="191"/>
        <end position="207"/>
    </location>
</feature>
<feature type="transmembrane region" description="Helical" evidence="8">
    <location>
        <begin position="239"/>
        <end position="263"/>
    </location>
</feature>
<dbReference type="GO" id="GO:0016780">
    <property type="term" value="F:phosphotransferase activity, for other substituted phosphate groups"/>
    <property type="evidence" value="ECO:0007669"/>
    <property type="project" value="InterPro"/>
</dbReference>
<feature type="transmembrane region" description="Helical" evidence="8">
    <location>
        <begin position="78"/>
        <end position="95"/>
    </location>
</feature>
<dbReference type="GO" id="GO:0071555">
    <property type="term" value="P:cell wall organization"/>
    <property type="evidence" value="ECO:0007669"/>
    <property type="project" value="TreeGrafter"/>
</dbReference>
<evidence type="ECO:0000256" key="8">
    <source>
        <dbReference type="SAM" id="Phobius"/>
    </source>
</evidence>
<evidence type="ECO:0000313" key="9">
    <source>
        <dbReference type="EMBL" id="PDZ95172.1"/>
    </source>
</evidence>
<dbReference type="RefSeq" id="WP_098006231.1">
    <property type="nucleotide sequence ID" value="NZ_JAWLRU010000002.1"/>
</dbReference>
<name>A0A9X6SU60_BACCE</name>
<feature type="binding site" evidence="7">
    <location>
        <position position="158"/>
    </location>
    <ligand>
        <name>Mg(2+)</name>
        <dbReference type="ChEBI" id="CHEBI:18420"/>
    </ligand>
</feature>
<keyword evidence="7" id="KW-0479">Metal-binding</keyword>
<feature type="transmembrane region" description="Helical" evidence="8">
    <location>
        <begin position="6"/>
        <end position="28"/>
    </location>
</feature>
<dbReference type="GO" id="GO:0044038">
    <property type="term" value="P:cell wall macromolecule biosynthetic process"/>
    <property type="evidence" value="ECO:0007669"/>
    <property type="project" value="TreeGrafter"/>
</dbReference>
<feature type="transmembrane region" description="Helical" evidence="8">
    <location>
        <begin position="294"/>
        <end position="312"/>
    </location>
</feature>
<dbReference type="PANTHER" id="PTHR22926">
    <property type="entry name" value="PHOSPHO-N-ACETYLMURAMOYL-PENTAPEPTIDE-TRANSFERASE"/>
    <property type="match status" value="1"/>
</dbReference>
<keyword evidence="3 9" id="KW-0808">Transferase</keyword>
<feature type="transmembrane region" description="Helical" evidence="8">
    <location>
        <begin position="166"/>
        <end position="185"/>
    </location>
</feature>
<organism evidence="9 10">
    <name type="scientific">Bacillus cereus</name>
    <dbReference type="NCBI Taxonomy" id="1396"/>
    <lineage>
        <taxon>Bacteria</taxon>
        <taxon>Bacillati</taxon>
        <taxon>Bacillota</taxon>
        <taxon>Bacilli</taxon>
        <taxon>Bacillales</taxon>
        <taxon>Bacillaceae</taxon>
        <taxon>Bacillus</taxon>
        <taxon>Bacillus cereus group</taxon>
    </lineage>
</organism>
<feature type="transmembrane region" description="Helical" evidence="8">
    <location>
        <begin position="49"/>
        <end position="72"/>
    </location>
</feature>
<evidence type="ECO:0000256" key="5">
    <source>
        <dbReference type="ARBA" id="ARBA00022989"/>
    </source>
</evidence>
<dbReference type="Pfam" id="PF00953">
    <property type="entry name" value="Glycos_transf_4"/>
    <property type="match status" value="1"/>
</dbReference>
<dbReference type="PANTHER" id="PTHR22926:SF3">
    <property type="entry name" value="UNDECAPRENYL-PHOSPHATE ALPHA-N-ACETYLGLUCOSAMINYL 1-PHOSPHATE TRANSFERASE"/>
    <property type="match status" value="1"/>
</dbReference>
<dbReference type="CDD" id="cd06853">
    <property type="entry name" value="GT_WecA_like"/>
    <property type="match status" value="1"/>
</dbReference>
<comment type="subcellular location">
    <subcellularLocation>
        <location evidence="1">Cell membrane</location>
        <topology evidence="1">Multi-pass membrane protein</topology>
    </subcellularLocation>
</comment>
<evidence type="ECO:0000313" key="10">
    <source>
        <dbReference type="Proteomes" id="UP000219922"/>
    </source>
</evidence>
<feature type="binding site" evidence="7">
    <location>
        <position position="218"/>
    </location>
    <ligand>
        <name>Mg(2+)</name>
        <dbReference type="ChEBI" id="CHEBI:18420"/>
    </ligand>
</feature>
<proteinExistence type="predicted"/>
<dbReference type="Proteomes" id="UP000219922">
    <property type="component" value="Unassembled WGS sequence"/>
</dbReference>
<keyword evidence="4 8" id="KW-0812">Transmembrane</keyword>
<gene>
    <name evidence="9" type="ORF">CON36_29845</name>
</gene>
<evidence type="ECO:0000256" key="1">
    <source>
        <dbReference type="ARBA" id="ARBA00004651"/>
    </source>
</evidence>
<protein>
    <submittedName>
        <fullName evidence="9">Undecaprenyl-phosphate alpha-N-acetylglucosaminyl 1-phosphate transferase</fullName>
    </submittedName>
</protein>